<reference evidence="2" key="1">
    <citation type="submission" date="2016-06" db="EMBL/GenBank/DDBJ databases">
        <title>Parallel loss of symbiosis genes in relatives of nitrogen-fixing non-legume Parasponia.</title>
        <authorList>
            <person name="Van Velzen R."/>
            <person name="Holmer R."/>
            <person name="Bu F."/>
            <person name="Rutten L."/>
            <person name="Van Zeijl A."/>
            <person name="Liu W."/>
            <person name="Santuari L."/>
            <person name="Cao Q."/>
            <person name="Sharma T."/>
            <person name="Shen D."/>
            <person name="Roswanjaya Y."/>
            <person name="Wardhani T."/>
            <person name="Kalhor M.S."/>
            <person name="Jansen J."/>
            <person name="Van den Hoogen J."/>
            <person name="Gungor B."/>
            <person name="Hartog M."/>
            <person name="Hontelez J."/>
            <person name="Verver J."/>
            <person name="Yang W.-C."/>
            <person name="Schijlen E."/>
            <person name="Repin R."/>
            <person name="Schilthuizen M."/>
            <person name="Schranz E."/>
            <person name="Heidstra R."/>
            <person name="Miyata K."/>
            <person name="Fedorova E."/>
            <person name="Kohlen W."/>
            <person name="Bisseling T."/>
            <person name="Smit S."/>
            <person name="Geurts R."/>
        </authorList>
    </citation>
    <scope>NUCLEOTIDE SEQUENCE [LARGE SCALE GENOMIC DNA]</scope>
    <source>
        <strain evidence="2">cv. RG33-2</strain>
    </source>
</reference>
<protein>
    <submittedName>
        <fullName evidence="1">Uncharacterized protein</fullName>
    </submittedName>
</protein>
<accession>A0A2P5F3D6</accession>
<proteinExistence type="predicted"/>
<dbReference type="EMBL" id="JXTC01000067">
    <property type="protein sequence ID" value="PON92313.1"/>
    <property type="molecule type" value="Genomic_DNA"/>
</dbReference>
<name>A0A2P5F3D6_TREOI</name>
<dbReference type="AlphaFoldDB" id="A0A2P5F3D6"/>
<keyword evidence="2" id="KW-1185">Reference proteome</keyword>
<evidence type="ECO:0000313" key="2">
    <source>
        <dbReference type="Proteomes" id="UP000237000"/>
    </source>
</evidence>
<gene>
    <name evidence="1" type="ORF">TorRG33x02_119420</name>
</gene>
<comment type="caution">
    <text evidence="1">The sequence shown here is derived from an EMBL/GenBank/DDBJ whole genome shotgun (WGS) entry which is preliminary data.</text>
</comment>
<dbReference type="STRING" id="63057.A0A2P5F3D6"/>
<evidence type="ECO:0000313" key="1">
    <source>
        <dbReference type="EMBL" id="PON92313.1"/>
    </source>
</evidence>
<dbReference type="Proteomes" id="UP000237000">
    <property type="component" value="Unassembled WGS sequence"/>
</dbReference>
<sequence>MDMKPWLLDQYQDVGTLLIQKESRDCPPQVKLALLTFKTWAQMSEDLSYHTRMEDHYSKDLFLSIPKDMGTFNCGAYVAGTVRIVRQSAIPFNEHFKVPKVTFNIYRNTKQIPLTQTQFICSSSPSLVGRVHDGWNLEAGWGGRWWSFNQSRTRAVPISPSPSAVMDSSKRLASSLFSATLMSLSLSSLIMATSMSSAT</sequence>
<dbReference type="OrthoDB" id="10491514at2759"/>
<dbReference type="InParanoid" id="A0A2P5F3D6"/>
<organism evidence="1 2">
    <name type="scientific">Trema orientale</name>
    <name type="common">Charcoal tree</name>
    <name type="synonym">Celtis orientalis</name>
    <dbReference type="NCBI Taxonomy" id="63057"/>
    <lineage>
        <taxon>Eukaryota</taxon>
        <taxon>Viridiplantae</taxon>
        <taxon>Streptophyta</taxon>
        <taxon>Embryophyta</taxon>
        <taxon>Tracheophyta</taxon>
        <taxon>Spermatophyta</taxon>
        <taxon>Magnoliopsida</taxon>
        <taxon>eudicotyledons</taxon>
        <taxon>Gunneridae</taxon>
        <taxon>Pentapetalae</taxon>
        <taxon>rosids</taxon>
        <taxon>fabids</taxon>
        <taxon>Rosales</taxon>
        <taxon>Cannabaceae</taxon>
        <taxon>Trema</taxon>
    </lineage>
</organism>